<gene>
    <name evidence="2" type="ORF">CVT24_000098</name>
</gene>
<feature type="compositionally biased region" description="Polar residues" evidence="1">
    <location>
        <begin position="164"/>
        <end position="177"/>
    </location>
</feature>
<feature type="compositionally biased region" description="Low complexity" evidence="1">
    <location>
        <begin position="103"/>
        <end position="112"/>
    </location>
</feature>
<name>A0A409VRZ9_9AGAR</name>
<feature type="compositionally biased region" description="Basic and acidic residues" evidence="1">
    <location>
        <begin position="317"/>
        <end position="334"/>
    </location>
</feature>
<feature type="compositionally biased region" description="Basic and acidic residues" evidence="1">
    <location>
        <begin position="221"/>
        <end position="232"/>
    </location>
</feature>
<keyword evidence="3" id="KW-1185">Reference proteome</keyword>
<feature type="compositionally biased region" description="Polar residues" evidence="1">
    <location>
        <begin position="606"/>
        <end position="639"/>
    </location>
</feature>
<evidence type="ECO:0000313" key="3">
    <source>
        <dbReference type="Proteomes" id="UP000284842"/>
    </source>
</evidence>
<comment type="caution">
    <text evidence="2">The sequence shown here is derived from an EMBL/GenBank/DDBJ whole genome shotgun (WGS) entry which is preliminary data.</text>
</comment>
<feature type="compositionally biased region" description="Polar residues" evidence="1">
    <location>
        <begin position="200"/>
        <end position="218"/>
    </location>
</feature>
<feature type="compositionally biased region" description="Basic and acidic residues" evidence="1">
    <location>
        <begin position="722"/>
        <end position="734"/>
    </location>
</feature>
<accession>A0A409VRZ9</accession>
<feature type="compositionally biased region" description="Polar residues" evidence="1">
    <location>
        <begin position="340"/>
        <end position="361"/>
    </location>
</feature>
<organism evidence="2 3">
    <name type="scientific">Panaeolus cyanescens</name>
    <dbReference type="NCBI Taxonomy" id="181874"/>
    <lineage>
        <taxon>Eukaryota</taxon>
        <taxon>Fungi</taxon>
        <taxon>Dikarya</taxon>
        <taxon>Basidiomycota</taxon>
        <taxon>Agaricomycotina</taxon>
        <taxon>Agaricomycetes</taxon>
        <taxon>Agaricomycetidae</taxon>
        <taxon>Agaricales</taxon>
        <taxon>Agaricineae</taxon>
        <taxon>Galeropsidaceae</taxon>
        <taxon>Panaeolus</taxon>
    </lineage>
</organism>
<feature type="compositionally biased region" description="Polar residues" evidence="1">
    <location>
        <begin position="88"/>
        <end position="102"/>
    </location>
</feature>
<dbReference type="Proteomes" id="UP000284842">
    <property type="component" value="Unassembled WGS sequence"/>
</dbReference>
<dbReference type="InParanoid" id="A0A409VRZ9"/>
<evidence type="ECO:0000256" key="1">
    <source>
        <dbReference type="SAM" id="MobiDB-lite"/>
    </source>
</evidence>
<feature type="compositionally biased region" description="Low complexity" evidence="1">
    <location>
        <begin position="366"/>
        <end position="375"/>
    </location>
</feature>
<feature type="compositionally biased region" description="Low complexity" evidence="1">
    <location>
        <begin position="740"/>
        <end position="759"/>
    </location>
</feature>
<feature type="compositionally biased region" description="Polar residues" evidence="1">
    <location>
        <begin position="236"/>
        <end position="246"/>
    </location>
</feature>
<feature type="compositionally biased region" description="Low complexity" evidence="1">
    <location>
        <begin position="680"/>
        <end position="710"/>
    </location>
</feature>
<dbReference type="OrthoDB" id="2804750at2759"/>
<feature type="region of interest" description="Disordered" evidence="1">
    <location>
        <begin position="578"/>
        <end position="759"/>
    </location>
</feature>
<sequence length="790" mass="84221">MSGISAPRRLRTKTSDLAEFFRGGSSSSQQSKSPRVIDNSVSTPSMMLEVPGQVDDNSSKKKITRIPLFGRSRKKSTHSASERPFAAASTSLVRESTDVTAQSSQSSRPTSSSDRRPSEPSVSPTTSKAQDSGVDKAHPPSLTSKLAAHFSHARTSKILRISETESAPVSLVSTSQAPGLVPPTPRSSSFESGSSRNSKARSTTPRPNKPTITVSPSPDLSEFKDLFVKEEPLDASSATPNTQSSPPASPRTRIPSEQPIYPRRGQTPASAIAAAVRHRRSPSLTDDRPPSTSSKNSRQTTDSDKSQDGTASSTPRNSDHTDSPRPPVPEKDKVLPPSLQRRTSVATSTPSERLVSSPSIRSRTKSAIPAARTRPPTAPLPLPPPPTFSPPVPPDSPSISAKIPSRPTTSPKPVPKPIQVPITSPKQEGSPTFPAKDGGRRRAHTIGAVTGTPPQSPLSRTTVTRSDLDVISTTPTSPVRFSADALNIDLATAGELREALKIRNKEFEELSAYVLKMTQAHLQEVATLEKKIFLLEKEVIRRDKEITGLKYVINDEDTSAPAKPSNTGLINRSRFSTASSLTADSDQDATNRRSAPPGSYRRPIYQSDSGNESHANSGSESLRASQSGASGSESTNMNSKRLRRPYGLGESAYNLIRSGTRRSSKIPPSAAKGDADHRASASTMSVSPASSTSSLLPPSPSITMSSLSAIPEGTGSVGLKPSRYETSDAEDRRASRAAHRISTSSMASSSTAASSVYSTNIKRSRPTSIAQVLEKTPNMDDVLEKLRPFA</sequence>
<dbReference type="AlphaFoldDB" id="A0A409VRZ9"/>
<dbReference type="EMBL" id="NHTK01005994">
    <property type="protein sequence ID" value="PPQ69055.1"/>
    <property type="molecule type" value="Genomic_DNA"/>
</dbReference>
<feature type="compositionally biased region" description="Pro residues" evidence="1">
    <location>
        <begin position="376"/>
        <end position="396"/>
    </location>
</feature>
<feature type="compositionally biased region" description="Low complexity" evidence="1">
    <location>
        <begin position="187"/>
        <end position="197"/>
    </location>
</feature>
<protein>
    <submittedName>
        <fullName evidence="2">Uncharacterized protein</fullName>
    </submittedName>
</protein>
<feature type="region of interest" description="Disordered" evidence="1">
    <location>
        <begin position="1"/>
        <end position="148"/>
    </location>
</feature>
<proteinExistence type="predicted"/>
<evidence type="ECO:0000313" key="2">
    <source>
        <dbReference type="EMBL" id="PPQ69055.1"/>
    </source>
</evidence>
<feature type="compositionally biased region" description="Polar residues" evidence="1">
    <location>
        <begin position="290"/>
        <end position="300"/>
    </location>
</feature>
<dbReference type="PRINTS" id="PR01217">
    <property type="entry name" value="PRICHEXTENSN"/>
</dbReference>
<reference evidence="2 3" key="1">
    <citation type="journal article" date="2018" name="Evol. Lett.">
        <title>Horizontal gene cluster transfer increased hallucinogenic mushroom diversity.</title>
        <authorList>
            <person name="Reynolds H.T."/>
            <person name="Vijayakumar V."/>
            <person name="Gluck-Thaler E."/>
            <person name="Korotkin H.B."/>
            <person name="Matheny P.B."/>
            <person name="Slot J.C."/>
        </authorList>
    </citation>
    <scope>NUCLEOTIDE SEQUENCE [LARGE SCALE GENOMIC DNA]</scope>
    <source>
        <strain evidence="2 3">2629</strain>
    </source>
</reference>
<feature type="region of interest" description="Disordered" evidence="1">
    <location>
        <begin position="162"/>
        <end position="440"/>
    </location>
</feature>